<keyword evidence="2" id="KW-1185">Reference proteome</keyword>
<name>A0A401FIC2_9LACO</name>
<accession>A0A401FIC2</accession>
<keyword evidence="1" id="KW-0121">Carboxypeptidase</keyword>
<dbReference type="OrthoDB" id="2325304at2"/>
<dbReference type="RefSeq" id="WP_125007675.1">
    <property type="nucleotide sequence ID" value="NZ_BEXA01000001.1"/>
</dbReference>
<keyword evidence="1" id="KW-0645">Protease</keyword>
<sequence length="231" mass="26022">MDKKRIIRNIVLFFSVLVGVGGLLTVSANAKSKGATVLRNTKISKTSNRAVSGYIYTSAKLTKKAHNADNYPRTTFYTYRSATVRKANGNKAVYYYVKNGNGKVKGWIWRGNLVQLLNFTKQRAELRRIISLINSISTKNRQNVIKLLETINSHDSIASVISKLNTLSKTFNNSSDVKKIQEINKILLEDGKQIIQLTQSLINKSYTTIQSIHQVTQQVVNFVNFILNLLP</sequence>
<dbReference type="EMBL" id="BEXA01000001">
    <property type="protein sequence ID" value="GAY72109.1"/>
    <property type="molecule type" value="Genomic_DNA"/>
</dbReference>
<keyword evidence="1" id="KW-0378">Hydrolase</keyword>
<protein>
    <submittedName>
        <fullName evidence="1">D-alanyl-D-alanine carboxypeptidase</fullName>
        <ecNumber evidence="1">3.4.16.4</ecNumber>
    </submittedName>
</protein>
<organism evidence="1 2">
    <name type="scientific">Lentilactobacillus kosonis</name>
    <dbReference type="NCBI Taxonomy" id="2810561"/>
    <lineage>
        <taxon>Bacteria</taxon>
        <taxon>Bacillati</taxon>
        <taxon>Bacillota</taxon>
        <taxon>Bacilli</taxon>
        <taxon>Lactobacillales</taxon>
        <taxon>Lactobacillaceae</taxon>
        <taxon>Lentilactobacillus</taxon>
    </lineage>
</organism>
<dbReference type="AlphaFoldDB" id="A0A401FIC2"/>
<proteinExistence type="predicted"/>
<evidence type="ECO:0000313" key="1">
    <source>
        <dbReference type="EMBL" id="GAY72109.1"/>
    </source>
</evidence>
<comment type="caution">
    <text evidence="1">The sequence shown here is derived from an EMBL/GenBank/DDBJ whole genome shotgun (WGS) entry which is preliminary data.</text>
</comment>
<reference evidence="1 2" key="1">
    <citation type="submission" date="2017-11" db="EMBL/GenBank/DDBJ databases">
        <title>Draft Genome Sequence of Lactobacillus curieae NBRC 111893 isolated from Koso, a Japanese sugar-Vegetable Fermented Beverage.</title>
        <authorList>
            <person name="Chiou T.Y."/>
            <person name="Oshima K."/>
            <person name="Suda W."/>
            <person name="Hattori M."/>
            <person name="Takahashi T."/>
        </authorList>
    </citation>
    <scope>NUCLEOTIDE SEQUENCE [LARGE SCALE GENOMIC DNA]</scope>
    <source>
        <strain evidence="1 2">NBRC111893</strain>
    </source>
</reference>
<gene>
    <name evidence="1" type="ORF">NBRC111893_255</name>
</gene>
<dbReference type="EC" id="3.4.16.4" evidence="1"/>
<evidence type="ECO:0000313" key="2">
    <source>
        <dbReference type="Proteomes" id="UP000286974"/>
    </source>
</evidence>
<dbReference type="GO" id="GO:0009002">
    <property type="term" value="F:serine-type D-Ala-D-Ala carboxypeptidase activity"/>
    <property type="evidence" value="ECO:0007669"/>
    <property type="project" value="UniProtKB-EC"/>
</dbReference>
<dbReference type="Proteomes" id="UP000286974">
    <property type="component" value="Unassembled WGS sequence"/>
</dbReference>